<dbReference type="Proteomes" id="UP001249851">
    <property type="component" value="Unassembled WGS sequence"/>
</dbReference>
<keyword evidence="3" id="KW-1185">Reference proteome</keyword>
<reference evidence="2" key="2">
    <citation type="journal article" date="2023" name="Science">
        <title>Genomic signatures of disease resistance in endangered staghorn corals.</title>
        <authorList>
            <person name="Vollmer S.V."/>
            <person name="Selwyn J.D."/>
            <person name="Despard B.A."/>
            <person name="Roesel C.L."/>
        </authorList>
    </citation>
    <scope>NUCLEOTIDE SEQUENCE</scope>
    <source>
        <strain evidence="2">K2</strain>
    </source>
</reference>
<evidence type="ECO:0000313" key="2">
    <source>
        <dbReference type="EMBL" id="KAK2554916.1"/>
    </source>
</evidence>
<organism evidence="2 3">
    <name type="scientific">Acropora cervicornis</name>
    <name type="common">Staghorn coral</name>
    <dbReference type="NCBI Taxonomy" id="6130"/>
    <lineage>
        <taxon>Eukaryota</taxon>
        <taxon>Metazoa</taxon>
        <taxon>Cnidaria</taxon>
        <taxon>Anthozoa</taxon>
        <taxon>Hexacorallia</taxon>
        <taxon>Scleractinia</taxon>
        <taxon>Astrocoeniina</taxon>
        <taxon>Acroporidae</taxon>
        <taxon>Acropora</taxon>
    </lineage>
</organism>
<dbReference type="PANTHER" id="PTHR33995:SF7">
    <property type="entry name" value="BURSICON SUBUNIT ALPHA-RELATED"/>
    <property type="match status" value="1"/>
</dbReference>
<dbReference type="AlphaFoldDB" id="A0AAD9Q5V6"/>
<name>A0AAD9Q5V6_ACRCE</name>
<dbReference type="PANTHER" id="PTHR33995">
    <property type="entry name" value="PROTEIN CBG18546"/>
    <property type="match status" value="1"/>
</dbReference>
<feature type="signal peptide" evidence="1">
    <location>
        <begin position="1"/>
        <end position="23"/>
    </location>
</feature>
<dbReference type="InterPro" id="IPR029034">
    <property type="entry name" value="Cystine-knot_cytokine"/>
</dbReference>
<feature type="chain" id="PRO_5041958473" evidence="1">
    <location>
        <begin position="24"/>
        <end position="269"/>
    </location>
</feature>
<protein>
    <submittedName>
        <fullName evidence="2">Uncharacterized protein</fullName>
    </submittedName>
</protein>
<dbReference type="SUPFAM" id="SSF57501">
    <property type="entry name" value="Cystine-knot cytokines"/>
    <property type="match status" value="1"/>
</dbReference>
<keyword evidence="1" id="KW-0732">Signal</keyword>
<comment type="caution">
    <text evidence="2">The sequence shown here is derived from an EMBL/GenBank/DDBJ whole genome shotgun (WGS) entry which is preliminary data.</text>
</comment>
<gene>
    <name evidence="2" type="ORF">P5673_023597</name>
</gene>
<proteinExistence type="predicted"/>
<evidence type="ECO:0000256" key="1">
    <source>
        <dbReference type="SAM" id="SignalP"/>
    </source>
</evidence>
<sequence length="269" mass="30664">MKFLGPLPLPTLSLLLVITVVHSWFYKRADVIEESKERQLRETSRLRQLSQAHPCYNITANKTVTSPEGEKILCLVPSEEELLQSLKETGGFNRHYVATTAEEVKNNFEDPFNPIVQSQVSRLNVTGRRRRYVLDLNYKTGTSSGTSKKRSQIAGLRSCVSLGERNSMGLLQLCQECWWVTLLPENKFPRYINERICGQDGTTVTPPIGFCNSGNGQCVQRSVTQDFLVRTNRYERVPSPDSRYSVAYKQVWEPFAQPIRSCCQCQNFS</sequence>
<dbReference type="EMBL" id="JARQWQ010000066">
    <property type="protein sequence ID" value="KAK2554916.1"/>
    <property type="molecule type" value="Genomic_DNA"/>
</dbReference>
<evidence type="ECO:0000313" key="3">
    <source>
        <dbReference type="Proteomes" id="UP001249851"/>
    </source>
</evidence>
<accession>A0AAD9Q5V6</accession>
<reference evidence="2" key="1">
    <citation type="journal article" date="2023" name="G3 (Bethesda)">
        <title>Whole genome assembly and annotation of the endangered Caribbean coral Acropora cervicornis.</title>
        <authorList>
            <person name="Selwyn J.D."/>
            <person name="Vollmer S.V."/>
        </authorList>
    </citation>
    <scope>NUCLEOTIDE SEQUENCE</scope>
    <source>
        <strain evidence="2">K2</strain>
    </source>
</reference>